<name>A0A1U7MVF8_9CYAN</name>
<sequence length="99" mass="10872">MIISDLNHIEVVNEETNIVGGFRRGRRFVSFFDNKNINIRKRVDVKEFFVSAVNAKGNAAVAEATADVFGADTNAETITDIKVTSFRSQATSLSVGFTN</sequence>
<evidence type="ECO:0000313" key="2">
    <source>
        <dbReference type="Proteomes" id="UP000186657"/>
    </source>
</evidence>
<gene>
    <name evidence="1" type="ORF">BJP37_00325</name>
</gene>
<dbReference type="RefSeq" id="WP_075895599.1">
    <property type="nucleotide sequence ID" value="NZ_MKZS01000001.1"/>
</dbReference>
<protein>
    <submittedName>
        <fullName evidence="1">Uncharacterized protein</fullName>
    </submittedName>
</protein>
<proteinExistence type="predicted"/>
<evidence type="ECO:0000313" key="1">
    <source>
        <dbReference type="EMBL" id="OLT57718.1"/>
    </source>
</evidence>
<accession>A0A1U7MVF8</accession>
<comment type="caution">
    <text evidence="1">The sequence shown here is derived from an EMBL/GenBank/DDBJ whole genome shotgun (WGS) entry which is preliminary data.</text>
</comment>
<dbReference type="Proteomes" id="UP000186657">
    <property type="component" value="Unassembled WGS sequence"/>
</dbReference>
<keyword evidence="2" id="KW-1185">Reference proteome</keyword>
<dbReference type="AlphaFoldDB" id="A0A1U7MVF8"/>
<reference evidence="1 2" key="1">
    <citation type="submission" date="2016-10" db="EMBL/GenBank/DDBJ databases">
        <title>Comparative genomics uncovers the prolific and rare metabolic potential of the cyanobacterial genus Moorea.</title>
        <authorList>
            <person name="Leao T."/>
            <person name="Castelao G."/>
            <person name="Korobeynikov A."/>
            <person name="Monroe E.A."/>
            <person name="Podell S."/>
            <person name="Glukhov E."/>
            <person name="Allen E."/>
            <person name="Gerwick W.H."/>
            <person name="Gerwick L."/>
        </authorList>
    </citation>
    <scope>NUCLEOTIDE SEQUENCE [LARGE SCALE GENOMIC DNA]</scope>
    <source>
        <strain evidence="1 2">PNG5-198</strain>
    </source>
</reference>
<organism evidence="1 2">
    <name type="scientific">Moorena bouillonii PNG</name>
    <dbReference type="NCBI Taxonomy" id="568701"/>
    <lineage>
        <taxon>Bacteria</taxon>
        <taxon>Bacillati</taxon>
        <taxon>Cyanobacteriota</taxon>
        <taxon>Cyanophyceae</taxon>
        <taxon>Coleofasciculales</taxon>
        <taxon>Coleofasciculaceae</taxon>
        <taxon>Moorena</taxon>
    </lineage>
</organism>
<dbReference type="EMBL" id="MKZS01000001">
    <property type="protein sequence ID" value="OLT57718.1"/>
    <property type="molecule type" value="Genomic_DNA"/>
</dbReference>